<dbReference type="Pfam" id="PF12686">
    <property type="entry name" value="DUF3800"/>
    <property type="match status" value="1"/>
</dbReference>
<sequence length="230" mass="26329">MHLLYADESGSAADPNQIHFVLAGISFFERQTFWISNELDRIAERFNPAEINSVELHGSPMMGGRNSWKPFPKQDRVQAIKDALSVLANSHPSNRIFACVINKAKVSPHDPVEMAFEQLASRFDHYLGRLHKKNDPQRGIIIFDKSTYESTIQGLATNFRTLGHTWGVLRNLSEVPLFLDSRASRLIQLADLVSYAIFRYYERQDTQFFSIIADRFDQESGVRHGLCERL</sequence>
<comment type="caution">
    <text evidence="1">The sequence shown here is derived from an EMBL/GenBank/DDBJ whole genome shotgun (WGS) entry which is preliminary data.</text>
</comment>
<accession>A0A368JVX4</accession>
<keyword evidence="2" id="KW-1185">Reference proteome</keyword>
<dbReference type="EMBL" id="QOWE01000001">
    <property type="protein sequence ID" value="RCR71515.1"/>
    <property type="molecule type" value="Genomic_DNA"/>
</dbReference>
<dbReference type="InterPro" id="IPR024524">
    <property type="entry name" value="DUF3800"/>
</dbReference>
<protein>
    <submittedName>
        <fullName evidence="1">DUF3800 domain-containing protein</fullName>
    </submittedName>
</protein>
<organism evidence="1 2">
    <name type="scientific">Larkinella punicea</name>
    <dbReference type="NCBI Taxonomy" id="2315727"/>
    <lineage>
        <taxon>Bacteria</taxon>
        <taxon>Pseudomonadati</taxon>
        <taxon>Bacteroidota</taxon>
        <taxon>Cytophagia</taxon>
        <taxon>Cytophagales</taxon>
        <taxon>Spirosomataceae</taxon>
        <taxon>Larkinella</taxon>
    </lineage>
</organism>
<gene>
    <name evidence="1" type="ORF">DUE52_00880</name>
</gene>
<evidence type="ECO:0000313" key="2">
    <source>
        <dbReference type="Proteomes" id="UP000253383"/>
    </source>
</evidence>
<dbReference type="RefSeq" id="WP_114404048.1">
    <property type="nucleotide sequence ID" value="NZ_QOWE01000001.1"/>
</dbReference>
<name>A0A368JVX4_9BACT</name>
<reference evidence="1 2" key="1">
    <citation type="submission" date="2018-07" db="EMBL/GenBank/DDBJ databases">
        <title>Genome analysis of Larkinella rosea.</title>
        <authorList>
            <person name="Zhou Z."/>
            <person name="Wang G."/>
        </authorList>
    </citation>
    <scope>NUCLEOTIDE SEQUENCE [LARGE SCALE GENOMIC DNA]</scope>
    <source>
        <strain evidence="2">zzj9</strain>
    </source>
</reference>
<dbReference type="OrthoDB" id="2680392at2"/>
<evidence type="ECO:0000313" key="1">
    <source>
        <dbReference type="EMBL" id="RCR71515.1"/>
    </source>
</evidence>
<dbReference type="Proteomes" id="UP000253383">
    <property type="component" value="Unassembled WGS sequence"/>
</dbReference>
<proteinExistence type="predicted"/>
<dbReference type="AlphaFoldDB" id="A0A368JVX4"/>